<dbReference type="PANTHER" id="PTHR22576:SF37">
    <property type="entry name" value="MUCOSA-ASSOCIATED LYMPHOID TISSUE LYMPHOMA TRANSLOCATION PROTEIN 1"/>
    <property type="match status" value="1"/>
</dbReference>
<feature type="region of interest" description="Disordered" evidence="1">
    <location>
        <begin position="312"/>
        <end position="335"/>
    </location>
</feature>
<accession>A0A4R5ERZ5</accession>
<dbReference type="AlphaFoldDB" id="A0A4R5ERZ5"/>
<dbReference type="InterPro" id="IPR001309">
    <property type="entry name" value="Pept_C14_p20"/>
</dbReference>
<dbReference type="RefSeq" id="WP_132829716.1">
    <property type="nucleotide sequence ID" value="NZ_SMFP01000007.1"/>
</dbReference>
<dbReference type="Gene3D" id="3.40.50.1460">
    <property type="match status" value="1"/>
</dbReference>
<dbReference type="InterPro" id="IPR052039">
    <property type="entry name" value="Caspase-related_regulators"/>
</dbReference>
<feature type="domain" description="Caspase family p20" evidence="2">
    <location>
        <begin position="31"/>
        <end position="164"/>
    </location>
</feature>
<dbReference type="SUPFAM" id="SSF52129">
    <property type="entry name" value="Caspase-like"/>
    <property type="match status" value="1"/>
</dbReference>
<dbReference type="GO" id="GO:0006508">
    <property type="term" value="P:proteolysis"/>
    <property type="evidence" value="ECO:0007669"/>
    <property type="project" value="InterPro"/>
</dbReference>
<dbReference type="Proteomes" id="UP000294662">
    <property type="component" value="Unassembled WGS sequence"/>
</dbReference>
<feature type="compositionally biased region" description="Low complexity" evidence="1">
    <location>
        <begin position="384"/>
        <end position="399"/>
    </location>
</feature>
<dbReference type="InterPro" id="IPR029030">
    <property type="entry name" value="Caspase-like_dom_sf"/>
</dbReference>
<evidence type="ECO:0000313" key="3">
    <source>
        <dbReference type="EMBL" id="TDE37538.1"/>
    </source>
</evidence>
<name>A0A4R5ERZ5_9RHOB</name>
<organism evidence="3 4">
    <name type="scientific">Antarcticimicrobium sediminis</name>
    <dbReference type="NCBI Taxonomy" id="2546227"/>
    <lineage>
        <taxon>Bacteria</taxon>
        <taxon>Pseudomonadati</taxon>
        <taxon>Pseudomonadota</taxon>
        <taxon>Alphaproteobacteria</taxon>
        <taxon>Rhodobacterales</taxon>
        <taxon>Paracoccaceae</taxon>
        <taxon>Antarcticimicrobium</taxon>
    </lineage>
</organism>
<dbReference type="GO" id="GO:0004197">
    <property type="term" value="F:cysteine-type endopeptidase activity"/>
    <property type="evidence" value="ECO:0007669"/>
    <property type="project" value="InterPro"/>
</dbReference>
<comment type="caution">
    <text evidence="3">The sequence shown here is derived from an EMBL/GenBank/DDBJ whole genome shotgun (WGS) entry which is preliminary data.</text>
</comment>
<feature type="region of interest" description="Disordered" evidence="1">
    <location>
        <begin position="373"/>
        <end position="399"/>
    </location>
</feature>
<keyword evidence="4" id="KW-1185">Reference proteome</keyword>
<reference evidence="3 4" key="1">
    <citation type="submission" date="2019-03" db="EMBL/GenBank/DDBJ databases">
        <authorList>
            <person name="Zhang S."/>
        </authorList>
    </citation>
    <scope>NUCLEOTIDE SEQUENCE [LARGE SCALE GENOMIC DNA]</scope>
    <source>
        <strain evidence="3 4">S4J41</strain>
    </source>
</reference>
<dbReference type="InterPro" id="IPR011600">
    <property type="entry name" value="Pept_C14_caspase"/>
</dbReference>
<dbReference type="EMBL" id="SMFP01000007">
    <property type="protein sequence ID" value="TDE37538.1"/>
    <property type="molecule type" value="Genomic_DNA"/>
</dbReference>
<dbReference type="OrthoDB" id="9816009at2"/>
<gene>
    <name evidence="3" type="ORF">E1B25_12530</name>
</gene>
<proteinExistence type="predicted"/>
<protein>
    <submittedName>
        <fullName evidence="3">Caspase family protein</fullName>
    </submittedName>
</protein>
<evidence type="ECO:0000259" key="2">
    <source>
        <dbReference type="PROSITE" id="PS50208"/>
    </source>
</evidence>
<dbReference type="PANTHER" id="PTHR22576">
    <property type="entry name" value="MUCOSA ASSOCIATED LYMPHOID TISSUE LYMPHOMA TRANSLOCATION PROTEIN 1/PARACASPASE"/>
    <property type="match status" value="1"/>
</dbReference>
<evidence type="ECO:0000256" key="1">
    <source>
        <dbReference type="SAM" id="MobiDB-lite"/>
    </source>
</evidence>
<dbReference type="Pfam" id="PF00656">
    <property type="entry name" value="Peptidase_C14"/>
    <property type="match status" value="1"/>
</dbReference>
<sequence>MRWHNKVYPLLRGALLLLMLAIGMARPAGAEERLALIIGNSAYGSVTALDNPVNDADLIAGALEGLGFQVSLITDANQIAMKRGIAQFGRALREAGKDATGLFYYAGHGVQSFGTNYLLPVDVALADPADLDLVAVEAQSVLRQMYSARNRTNIVILDACRNNPFSSLPEFNDSGLAEMQAPTGTFLAYATEPGGVALDGSGGNSPFTQALAKGLREPGKPIEQLFKQVRVTVLEQTGNQQTPWDTSSLTSDFFFAPAATPTDTLQELQVWRSVQAASDPVQLMLFLRAYPDSAYAEEARRLLGSVMEYELTTGKETPPSPSRAGPSGQEQTQLAAAQQAGSVVLYRAFLDSFPGSVYAEFVTQEIAALEKNATTDPAGPPAAAPTRAAEAPAEPAPEAGPITFASPLLSADPAISGKSLAELIKASPLFPPMDGLPESYWKDKTCSNCHQWSKERLCAQAGVYQEASKARSLDKKHPFGGGVKQAMKSWAAGGCQ</sequence>
<dbReference type="PROSITE" id="PS50208">
    <property type="entry name" value="CASPASE_P20"/>
    <property type="match status" value="1"/>
</dbReference>
<evidence type="ECO:0000313" key="4">
    <source>
        <dbReference type="Proteomes" id="UP000294662"/>
    </source>
</evidence>